<protein>
    <submittedName>
        <fullName evidence="1">Uncharacterized protein</fullName>
    </submittedName>
</protein>
<dbReference type="VEuPathDB" id="MicrosporidiaDB:HERIO_1932"/>
<comment type="caution">
    <text evidence="1">The sequence shown here is derived from an EMBL/GenBank/DDBJ whole genome shotgun (WGS) entry which is preliminary data.</text>
</comment>
<proteinExistence type="predicted"/>
<dbReference type="EMBL" id="LVKB01000127">
    <property type="protein sequence ID" value="ORD96101.1"/>
    <property type="molecule type" value="Genomic_DNA"/>
</dbReference>
<reference evidence="1 2" key="1">
    <citation type="journal article" date="2017" name="Environ. Microbiol.">
        <title>Decay of the glycolytic pathway and adaptation to intranuclear parasitism within Enterocytozoonidae microsporidia.</title>
        <authorList>
            <person name="Wiredu Boakye D."/>
            <person name="Jaroenlak P."/>
            <person name="Prachumwat A."/>
            <person name="Williams T.A."/>
            <person name="Bateman K.S."/>
            <person name="Itsathitphaisarn O."/>
            <person name="Sritunyalucksana K."/>
            <person name="Paszkiewicz K.H."/>
            <person name="Moore K.A."/>
            <person name="Stentiford G.D."/>
            <person name="Williams B.A."/>
        </authorList>
    </citation>
    <scope>NUCLEOTIDE SEQUENCE [LARGE SCALE GENOMIC DNA]</scope>
    <source>
        <strain evidence="1 2">GB1</strain>
    </source>
</reference>
<dbReference type="AlphaFoldDB" id="A0A1X0Q8I5"/>
<accession>A0A1X0Q8I5</accession>
<evidence type="ECO:0000313" key="2">
    <source>
        <dbReference type="Proteomes" id="UP000192356"/>
    </source>
</evidence>
<organism evidence="1 2">
    <name type="scientific">Hepatospora eriocheir</name>
    <dbReference type="NCBI Taxonomy" id="1081669"/>
    <lineage>
        <taxon>Eukaryota</taxon>
        <taxon>Fungi</taxon>
        <taxon>Fungi incertae sedis</taxon>
        <taxon>Microsporidia</taxon>
        <taxon>Hepatosporidae</taxon>
        <taxon>Hepatospora</taxon>
    </lineage>
</organism>
<dbReference type="VEuPathDB" id="MicrosporidiaDB:A0H76_2568"/>
<gene>
    <name evidence="1" type="ORF">HERIO_1932</name>
</gene>
<keyword evidence="2" id="KW-1185">Reference proteome</keyword>
<name>A0A1X0Q8I5_9MICR</name>
<dbReference type="Proteomes" id="UP000192356">
    <property type="component" value="Unassembled WGS sequence"/>
</dbReference>
<evidence type="ECO:0000313" key="1">
    <source>
        <dbReference type="EMBL" id="ORD96101.1"/>
    </source>
</evidence>
<sequence>MNQPVSLFDFYYHKSLYKFSSLPLSKQLKALSTYKILVIDLCGFYTLCHSLFPESTTVFLADYSDIEELIILVNDYDVIYVILCADKIINFPFNHIKIIFDKKKIINY</sequence>